<evidence type="ECO:0008006" key="4">
    <source>
        <dbReference type="Google" id="ProtNLM"/>
    </source>
</evidence>
<comment type="caution">
    <text evidence="2">The sequence shown here is derived from an EMBL/GenBank/DDBJ whole genome shotgun (WGS) entry which is preliminary data.</text>
</comment>
<protein>
    <recommendedName>
        <fullName evidence="4">Haem-binding uptake Tiki superfamily ChaN domain-containing protein</fullName>
    </recommendedName>
</protein>
<dbReference type="RefSeq" id="WP_187069337.1">
    <property type="nucleotide sequence ID" value="NZ_JACRYL010000001.1"/>
</dbReference>
<accession>A0ABR7KL88</accession>
<keyword evidence="3" id="KW-1185">Reference proteome</keyword>
<evidence type="ECO:0000313" key="3">
    <source>
        <dbReference type="Proteomes" id="UP000652755"/>
    </source>
</evidence>
<dbReference type="Proteomes" id="UP000652755">
    <property type="component" value="Unassembled WGS sequence"/>
</dbReference>
<dbReference type="Pfam" id="PF18950">
    <property type="entry name" value="DUF5694"/>
    <property type="match status" value="1"/>
</dbReference>
<name>A0ABR7KL88_9SPHI</name>
<dbReference type="InterPro" id="IPR043749">
    <property type="entry name" value="DUF5694"/>
</dbReference>
<feature type="signal peptide" evidence="1">
    <location>
        <begin position="1"/>
        <end position="23"/>
    </location>
</feature>
<evidence type="ECO:0000313" key="2">
    <source>
        <dbReference type="EMBL" id="MBC6108843.1"/>
    </source>
</evidence>
<sequence>MKTIQKISLAFLILFSIAIKSNAQNQIEIVIVGSSHDNSNSTQNFQAIVDKLKNFKPDMVFGEYLPETDYAKLEESHWAKKAFKNKVDYMNKLNPKTPANLSSLIKRNQKALVSFAYYHKTRMNLALEYAKSWDRGNFDYQMFVLENNMKSKFGREEQAEYVKMFGSSDSLKKIGIVKPSSEYSKIFFPLIYQLGQNQIYKMDCQTYDKPWGQAWGKMDSLYKTMLAKGKADSTSDEAKTVKAMDLYWNFTPEESKAFNADPYAGMNSKKYGELDEAWNLYGGRHFYGYPGFPTEALKGMVAQWVLRNEGMCKNIIDQAQAKNAKRIVVGVGASHRIWMEEILTKNPNVKIINYNDLH</sequence>
<reference evidence="2 3" key="1">
    <citation type="submission" date="2020-08" db="EMBL/GenBank/DDBJ databases">
        <authorList>
            <person name="Sun Q."/>
            <person name="Inoue M."/>
        </authorList>
    </citation>
    <scope>NUCLEOTIDE SEQUENCE [LARGE SCALE GENOMIC DNA]</scope>
    <source>
        <strain evidence="2 3">CCM 8938</strain>
    </source>
</reference>
<evidence type="ECO:0000256" key="1">
    <source>
        <dbReference type="SAM" id="SignalP"/>
    </source>
</evidence>
<dbReference type="EMBL" id="JACRYL010000001">
    <property type="protein sequence ID" value="MBC6108843.1"/>
    <property type="molecule type" value="Genomic_DNA"/>
</dbReference>
<keyword evidence="1" id="KW-0732">Signal</keyword>
<organism evidence="2 3">
    <name type="scientific">Pedobacter fastidiosus</name>
    <dbReference type="NCBI Taxonomy" id="2765361"/>
    <lineage>
        <taxon>Bacteria</taxon>
        <taxon>Pseudomonadati</taxon>
        <taxon>Bacteroidota</taxon>
        <taxon>Sphingobacteriia</taxon>
        <taxon>Sphingobacteriales</taxon>
        <taxon>Sphingobacteriaceae</taxon>
        <taxon>Pedobacter</taxon>
    </lineage>
</organism>
<gene>
    <name evidence="2" type="ORF">H7U22_00265</name>
</gene>
<feature type="chain" id="PRO_5046383249" description="Haem-binding uptake Tiki superfamily ChaN domain-containing protein" evidence="1">
    <location>
        <begin position="24"/>
        <end position="358"/>
    </location>
</feature>
<proteinExistence type="predicted"/>